<keyword evidence="7" id="KW-0479">Metal-binding</keyword>
<evidence type="ECO:0000256" key="9">
    <source>
        <dbReference type="ARBA" id="ARBA00022777"/>
    </source>
</evidence>
<dbReference type="PROSITE" id="PS00110">
    <property type="entry name" value="PYRUVATE_KINASE"/>
    <property type="match status" value="1"/>
</dbReference>
<dbReference type="GO" id="GO:0000287">
    <property type="term" value="F:magnesium ion binding"/>
    <property type="evidence" value="ECO:0007669"/>
    <property type="project" value="UniProtKB-UniRule"/>
</dbReference>
<protein>
    <recommendedName>
        <fullName evidence="5 14">Pyruvate kinase</fullName>
        <ecNumber evidence="4 14">2.7.1.40</ecNumber>
    </recommendedName>
</protein>
<evidence type="ECO:0000256" key="6">
    <source>
        <dbReference type="ARBA" id="ARBA00022679"/>
    </source>
</evidence>
<evidence type="ECO:0000313" key="18">
    <source>
        <dbReference type="EMBL" id="HIQ64251.1"/>
    </source>
</evidence>
<dbReference type="GO" id="GO:0030955">
    <property type="term" value="F:potassium ion binding"/>
    <property type="evidence" value="ECO:0007669"/>
    <property type="project" value="UniProtKB-UniRule"/>
</dbReference>
<dbReference type="SUPFAM" id="SSF50800">
    <property type="entry name" value="PK beta-barrel domain-like"/>
    <property type="match status" value="1"/>
</dbReference>
<dbReference type="Pfam" id="PF00224">
    <property type="entry name" value="PK"/>
    <property type="match status" value="1"/>
</dbReference>
<keyword evidence="12 15" id="KW-0324">Glycolysis</keyword>
<dbReference type="InterPro" id="IPR040442">
    <property type="entry name" value="Pyrv_kinase-like_dom_sf"/>
</dbReference>
<evidence type="ECO:0000256" key="12">
    <source>
        <dbReference type="ARBA" id="ARBA00023152"/>
    </source>
</evidence>
<proteinExistence type="inferred from homology"/>
<dbReference type="EC" id="2.7.1.40" evidence="4 14"/>
<evidence type="ECO:0000256" key="4">
    <source>
        <dbReference type="ARBA" id="ARBA00012142"/>
    </source>
</evidence>
<evidence type="ECO:0000256" key="15">
    <source>
        <dbReference type="RuleBase" id="RU000504"/>
    </source>
</evidence>
<dbReference type="InterPro" id="IPR018209">
    <property type="entry name" value="Pyrv_Knase_AS"/>
</dbReference>
<sequence>MKKTKIVCSIGLHQTDEEIKQMLQNGMNVARFDLGSLSYDYCEKMIAKVRDIASKLGLVCGIMVENSGPTLRVGTLDNGHITLKEGSEIEIYNKPRVGTKEGFSILYSNLLKDVREGTHLLFGDATAELEVTAKMTETLICKVVKGGELTNKEIVHIPTIHLSAPYVSQKDRDDIAFAHRLGVDFLALSFVRSHEDILDITDALIEEDDEHIQLIAKIENKQSLEDIDAIINLCDGIMIARGDLGIEVSLERLPGIQKQIVKKAHLANKLAIVSTEMLTSMMVSTIPTRAEISDIYNAVMDSVDAVCLNKETSLGNHPVESVQMMTNIIEVAEEELDYGKILRDMNVTDLQDVTSSIAYSVVDMANHLNIKGIILATNTGYTAKKMSMFRPPVPVVATSPDDQTVSSLTLHYGIYPTKTKHFLTTDEIVIGCKKVITKELSLKEKDLVIITGGFPATAGYTNFMKVEEL</sequence>
<evidence type="ECO:0000256" key="8">
    <source>
        <dbReference type="ARBA" id="ARBA00022741"/>
    </source>
</evidence>
<evidence type="ECO:0000259" key="17">
    <source>
        <dbReference type="Pfam" id="PF02887"/>
    </source>
</evidence>
<dbReference type="SUPFAM" id="SSF51621">
    <property type="entry name" value="Phosphoenolpyruvate/pyruvate domain"/>
    <property type="match status" value="1"/>
</dbReference>
<dbReference type="PANTHER" id="PTHR11817">
    <property type="entry name" value="PYRUVATE KINASE"/>
    <property type="match status" value="1"/>
</dbReference>
<dbReference type="InterPro" id="IPR015806">
    <property type="entry name" value="Pyrv_Knase_insert_dom_sf"/>
</dbReference>
<evidence type="ECO:0000256" key="5">
    <source>
        <dbReference type="ARBA" id="ARBA00018587"/>
    </source>
</evidence>
<comment type="pathway">
    <text evidence="2 15">Carbohydrate degradation; glycolysis; pyruvate from D-glyceraldehyde 3-phosphate: step 5/5.</text>
</comment>
<keyword evidence="6 15" id="KW-0808">Transferase</keyword>
<dbReference type="Proteomes" id="UP000886725">
    <property type="component" value="Unassembled WGS sequence"/>
</dbReference>
<dbReference type="InterPro" id="IPR011037">
    <property type="entry name" value="Pyrv_Knase-like_insert_dom_sf"/>
</dbReference>
<comment type="caution">
    <text evidence="18">The sequence shown here is derived from an EMBL/GenBank/DDBJ whole genome shotgun (WGS) entry which is preliminary data.</text>
</comment>
<accession>A0A9D1CJJ2</accession>
<feature type="domain" description="Pyruvate kinase barrel" evidence="16">
    <location>
        <begin position="1"/>
        <end position="322"/>
    </location>
</feature>
<comment type="catalytic activity">
    <reaction evidence="15">
        <text>pyruvate + ATP = phosphoenolpyruvate + ADP + H(+)</text>
        <dbReference type="Rhea" id="RHEA:18157"/>
        <dbReference type="ChEBI" id="CHEBI:15361"/>
        <dbReference type="ChEBI" id="CHEBI:15378"/>
        <dbReference type="ChEBI" id="CHEBI:30616"/>
        <dbReference type="ChEBI" id="CHEBI:58702"/>
        <dbReference type="ChEBI" id="CHEBI:456216"/>
        <dbReference type="EC" id="2.7.1.40"/>
    </reaction>
</comment>
<evidence type="ECO:0000259" key="16">
    <source>
        <dbReference type="Pfam" id="PF00224"/>
    </source>
</evidence>
<keyword evidence="13 18" id="KW-0670">Pyruvate</keyword>
<evidence type="ECO:0000256" key="10">
    <source>
        <dbReference type="ARBA" id="ARBA00022840"/>
    </source>
</evidence>
<dbReference type="Gene3D" id="3.20.20.60">
    <property type="entry name" value="Phosphoenolpyruvate-binding domains"/>
    <property type="match status" value="1"/>
</dbReference>
<evidence type="ECO:0000256" key="13">
    <source>
        <dbReference type="ARBA" id="ARBA00023317"/>
    </source>
</evidence>
<name>A0A9D1CJJ2_9FIRM</name>
<dbReference type="PRINTS" id="PR01050">
    <property type="entry name" value="PYRUVTKNASE"/>
</dbReference>
<dbReference type="SUPFAM" id="SSF52935">
    <property type="entry name" value="PK C-terminal domain-like"/>
    <property type="match status" value="1"/>
</dbReference>
<gene>
    <name evidence="18" type="primary">pyk</name>
    <name evidence="18" type="ORF">IAC85_00770</name>
</gene>
<dbReference type="GO" id="GO:0004743">
    <property type="term" value="F:pyruvate kinase activity"/>
    <property type="evidence" value="ECO:0007669"/>
    <property type="project" value="UniProtKB-UniRule"/>
</dbReference>
<evidence type="ECO:0000256" key="3">
    <source>
        <dbReference type="ARBA" id="ARBA00008663"/>
    </source>
</evidence>
<evidence type="ECO:0000313" key="19">
    <source>
        <dbReference type="Proteomes" id="UP000886725"/>
    </source>
</evidence>
<comment type="cofactor">
    <cofactor evidence="1">
        <name>K(+)</name>
        <dbReference type="ChEBI" id="CHEBI:29103"/>
    </cofactor>
</comment>
<dbReference type="InterPro" id="IPR015813">
    <property type="entry name" value="Pyrv/PenolPyrv_kinase-like_dom"/>
</dbReference>
<dbReference type="InterPro" id="IPR036918">
    <property type="entry name" value="Pyrv_Knase_C_sf"/>
</dbReference>
<dbReference type="InterPro" id="IPR015793">
    <property type="entry name" value="Pyrv_Knase_brl"/>
</dbReference>
<dbReference type="Gene3D" id="2.40.33.10">
    <property type="entry name" value="PK beta-barrel domain-like"/>
    <property type="match status" value="1"/>
</dbReference>
<reference evidence="18" key="1">
    <citation type="submission" date="2020-10" db="EMBL/GenBank/DDBJ databases">
        <authorList>
            <person name="Gilroy R."/>
        </authorList>
    </citation>
    <scope>NUCLEOTIDE SEQUENCE</scope>
    <source>
        <strain evidence="18">CHK165-10780</strain>
    </source>
</reference>
<dbReference type="EMBL" id="DVFU01000019">
    <property type="protein sequence ID" value="HIQ64251.1"/>
    <property type="molecule type" value="Genomic_DNA"/>
</dbReference>
<dbReference type="InterPro" id="IPR001697">
    <property type="entry name" value="Pyr_Knase"/>
</dbReference>
<keyword evidence="9 15" id="KW-0418">Kinase</keyword>
<evidence type="ECO:0000256" key="11">
    <source>
        <dbReference type="ARBA" id="ARBA00022842"/>
    </source>
</evidence>
<feature type="domain" description="Pyruvate kinase C-terminal" evidence="17">
    <location>
        <begin position="356"/>
        <end position="466"/>
    </location>
</feature>
<dbReference type="GO" id="GO:0016301">
    <property type="term" value="F:kinase activity"/>
    <property type="evidence" value="ECO:0007669"/>
    <property type="project" value="UniProtKB-KW"/>
</dbReference>
<dbReference type="Gene3D" id="3.40.1380.20">
    <property type="entry name" value="Pyruvate kinase, C-terminal domain"/>
    <property type="match status" value="1"/>
</dbReference>
<keyword evidence="10" id="KW-0067">ATP-binding</keyword>
<reference evidence="18" key="2">
    <citation type="journal article" date="2021" name="PeerJ">
        <title>Extensive microbial diversity within the chicken gut microbiome revealed by metagenomics and culture.</title>
        <authorList>
            <person name="Gilroy R."/>
            <person name="Ravi A."/>
            <person name="Getino M."/>
            <person name="Pursley I."/>
            <person name="Horton D.L."/>
            <person name="Alikhan N.F."/>
            <person name="Baker D."/>
            <person name="Gharbi K."/>
            <person name="Hall N."/>
            <person name="Watson M."/>
            <person name="Adriaenssens E.M."/>
            <person name="Foster-Nyarko E."/>
            <person name="Jarju S."/>
            <person name="Secka A."/>
            <person name="Antonio M."/>
            <person name="Oren A."/>
            <person name="Chaudhuri R.R."/>
            <person name="La Ragione R."/>
            <person name="Hildebrand F."/>
            <person name="Pallen M.J."/>
        </authorList>
    </citation>
    <scope>NUCLEOTIDE SEQUENCE</scope>
    <source>
        <strain evidence="18">CHK165-10780</strain>
    </source>
</reference>
<evidence type="ECO:0000256" key="7">
    <source>
        <dbReference type="ARBA" id="ARBA00022723"/>
    </source>
</evidence>
<dbReference type="InterPro" id="IPR015795">
    <property type="entry name" value="Pyrv_Knase_C"/>
</dbReference>
<comment type="similarity">
    <text evidence="3 15">Belongs to the pyruvate kinase family.</text>
</comment>
<evidence type="ECO:0000256" key="14">
    <source>
        <dbReference type="NCBIfam" id="TIGR01064"/>
    </source>
</evidence>
<organism evidence="18 19">
    <name type="scientific">Candidatus Faecenecus gallistercoris</name>
    <dbReference type="NCBI Taxonomy" id="2840793"/>
    <lineage>
        <taxon>Bacteria</taxon>
        <taxon>Bacillati</taxon>
        <taxon>Bacillota</taxon>
        <taxon>Bacillota incertae sedis</taxon>
        <taxon>Candidatus Faecenecus</taxon>
    </lineage>
</organism>
<evidence type="ECO:0000256" key="1">
    <source>
        <dbReference type="ARBA" id="ARBA00001958"/>
    </source>
</evidence>
<dbReference type="NCBIfam" id="TIGR01064">
    <property type="entry name" value="pyruv_kin"/>
    <property type="match status" value="1"/>
</dbReference>
<dbReference type="AlphaFoldDB" id="A0A9D1CJJ2"/>
<keyword evidence="8" id="KW-0547">Nucleotide-binding</keyword>
<dbReference type="Pfam" id="PF02887">
    <property type="entry name" value="PK_C"/>
    <property type="match status" value="1"/>
</dbReference>
<dbReference type="GO" id="GO:0005524">
    <property type="term" value="F:ATP binding"/>
    <property type="evidence" value="ECO:0007669"/>
    <property type="project" value="UniProtKB-KW"/>
</dbReference>
<dbReference type="NCBIfam" id="NF004491">
    <property type="entry name" value="PRK05826.1"/>
    <property type="match status" value="1"/>
</dbReference>
<evidence type="ECO:0000256" key="2">
    <source>
        <dbReference type="ARBA" id="ARBA00004997"/>
    </source>
</evidence>
<keyword evidence="11 15" id="KW-0460">Magnesium</keyword>